<evidence type="ECO:0000313" key="2">
    <source>
        <dbReference type="Proteomes" id="UP000314294"/>
    </source>
</evidence>
<dbReference type="OrthoDB" id="8901125at2759"/>
<proteinExistence type="predicted"/>
<dbReference type="AlphaFoldDB" id="A0A4Z2HPF3"/>
<comment type="caution">
    <text evidence="1">The sequence shown here is derived from an EMBL/GenBank/DDBJ whole genome shotgun (WGS) entry which is preliminary data.</text>
</comment>
<keyword evidence="2" id="KW-1185">Reference proteome</keyword>
<reference evidence="1 2" key="1">
    <citation type="submission" date="2019-03" db="EMBL/GenBank/DDBJ databases">
        <title>First draft genome of Liparis tanakae, snailfish: a comprehensive survey of snailfish specific genes.</title>
        <authorList>
            <person name="Kim W."/>
            <person name="Song I."/>
            <person name="Jeong J.-H."/>
            <person name="Kim D."/>
            <person name="Kim S."/>
            <person name="Ryu S."/>
            <person name="Song J.Y."/>
            <person name="Lee S.K."/>
        </authorList>
    </citation>
    <scope>NUCLEOTIDE SEQUENCE [LARGE SCALE GENOMIC DNA]</scope>
    <source>
        <tissue evidence="1">Muscle</tissue>
    </source>
</reference>
<organism evidence="1 2">
    <name type="scientific">Liparis tanakae</name>
    <name type="common">Tanaka's snailfish</name>
    <dbReference type="NCBI Taxonomy" id="230148"/>
    <lineage>
        <taxon>Eukaryota</taxon>
        <taxon>Metazoa</taxon>
        <taxon>Chordata</taxon>
        <taxon>Craniata</taxon>
        <taxon>Vertebrata</taxon>
        <taxon>Euteleostomi</taxon>
        <taxon>Actinopterygii</taxon>
        <taxon>Neopterygii</taxon>
        <taxon>Teleostei</taxon>
        <taxon>Neoteleostei</taxon>
        <taxon>Acanthomorphata</taxon>
        <taxon>Eupercaria</taxon>
        <taxon>Perciformes</taxon>
        <taxon>Cottioidei</taxon>
        <taxon>Cottales</taxon>
        <taxon>Liparidae</taxon>
        <taxon>Liparis</taxon>
    </lineage>
</organism>
<dbReference type="Proteomes" id="UP000314294">
    <property type="component" value="Unassembled WGS sequence"/>
</dbReference>
<gene>
    <name evidence="1" type="ORF">EYF80_022665</name>
</gene>
<dbReference type="EMBL" id="SRLO01000209">
    <property type="protein sequence ID" value="TNN67135.1"/>
    <property type="molecule type" value="Genomic_DNA"/>
</dbReference>
<name>A0A4Z2HPF3_9TELE</name>
<sequence>MELQQENECSLRKLQGTAEQFEWLCQQQRDWMCCVKRFKDNLMEERDALLLKKKAEKLKKSLCEDDPTQSAICPLEAAARHDTGVTLWDADAVADLESQVGKSNMLYAELFNQALSGHQKPP</sequence>
<accession>A0A4Z2HPF3</accession>
<protein>
    <submittedName>
        <fullName evidence="1">Uncharacterized protein</fullName>
    </submittedName>
</protein>
<evidence type="ECO:0000313" key="1">
    <source>
        <dbReference type="EMBL" id="TNN67135.1"/>
    </source>
</evidence>